<dbReference type="PANTHER" id="PTHR21577:SF3">
    <property type="entry name" value="SHUGOSHIN 1-RELATED"/>
    <property type="match status" value="1"/>
</dbReference>
<comment type="similarity">
    <text evidence="2">Belongs to the shugoshin family.</text>
</comment>
<evidence type="ECO:0000313" key="13">
    <source>
        <dbReference type="RefSeq" id="XP_067147615.1"/>
    </source>
</evidence>
<gene>
    <name evidence="13" type="primary">SGO1</name>
</gene>
<feature type="coiled-coil region" evidence="9">
    <location>
        <begin position="66"/>
        <end position="93"/>
    </location>
</feature>
<evidence type="ECO:0000256" key="9">
    <source>
        <dbReference type="SAM" id="Coils"/>
    </source>
</evidence>
<accession>A0ABM4E4H1</accession>
<keyword evidence="8" id="KW-0137">Centromere</keyword>
<feature type="compositionally biased region" description="Basic and acidic residues" evidence="10">
    <location>
        <begin position="378"/>
        <end position="387"/>
    </location>
</feature>
<evidence type="ECO:0000256" key="8">
    <source>
        <dbReference type="ARBA" id="ARBA00023328"/>
    </source>
</evidence>
<dbReference type="Pfam" id="PF07557">
    <property type="entry name" value="Shugoshin_C"/>
    <property type="match status" value="1"/>
</dbReference>
<organism evidence="12 13">
    <name type="scientific">Apteryx mantelli</name>
    <name type="common">North Island brown kiwi</name>
    <dbReference type="NCBI Taxonomy" id="2696672"/>
    <lineage>
        <taxon>Eukaryota</taxon>
        <taxon>Metazoa</taxon>
        <taxon>Chordata</taxon>
        <taxon>Craniata</taxon>
        <taxon>Vertebrata</taxon>
        <taxon>Euteleostomi</taxon>
        <taxon>Archelosauria</taxon>
        <taxon>Archosauria</taxon>
        <taxon>Dinosauria</taxon>
        <taxon>Saurischia</taxon>
        <taxon>Theropoda</taxon>
        <taxon>Coelurosauria</taxon>
        <taxon>Aves</taxon>
        <taxon>Palaeognathae</taxon>
        <taxon>Apterygiformes</taxon>
        <taxon>Apterygidae</taxon>
        <taxon>Apteryx</taxon>
    </lineage>
</organism>
<dbReference type="InterPro" id="IPR038889">
    <property type="entry name" value="Shugoshin1/2"/>
</dbReference>
<evidence type="ECO:0000256" key="7">
    <source>
        <dbReference type="ARBA" id="ARBA00023306"/>
    </source>
</evidence>
<feature type="region of interest" description="Disordered" evidence="10">
    <location>
        <begin position="332"/>
        <end position="388"/>
    </location>
</feature>
<feature type="compositionally biased region" description="Basic and acidic residues" evidence="10">
    <location>
        <begin position="481"/>
        <end position="508"/>
    </location>
</feature>
<evidence type="ECO:0000259" key="11">
    <source>
        <dbReference type="Pfam" id="PF07557"/>
    </source>
</evidence>
<dbReference type="Gene3D" id="1.20.5.730">
    <property type="entry name" value="Single helix bin"/>
    <property type="match status" value="1"/>
</dbReference>
<name>A0ABM4E4H1_9AVES</name>
<feature type="compositionally biased region" description="Polar residues" evidence="10">
    <location>
        <begin position="515"/>
        <end position="525"/>
    </location>
</feature>
<dbReference type="InterPro" id="IPR011515">
    <property type="entry name" value="Shugoshin_C"/>
</dbReference>
<feature type="domain" description="Shugoshin C-terminal" evidence="11">
    <location>
        <begin position="543"/>
        <end position="563"/>
    </location>
</feature>
<keyword evidence="12" id="KW-1185">Reference proteome</keyword>
<evidence type="ECO:0000256" key="2">
    <source>
        <dbReference type="ARBA" id="ARBA00010845"/>
    </source>
</evidence>
<proteinExistence type="inferred from homology"/>
<sequence length="605" mass="68536">MAEHLKKPFKDSLSDIKERMKEKRNQKWLRLGKINQISNVKCKIATNSSMQMKSIQANNRALALALQEEKLKLREAQTTILHLREEYQGLKVQMFDLRRKLKFEQAQRSAETRLSALNEIISKVSQNLLDSVDLLGPAKNLCSTDNQSGFSSVLENNSGVIGQICSVRRSPFANGDNCILRREMEADSDGNEPAHSVSEICQESENTISLIKLVPDKGQTSDFHLDNAASELENLSSSEDRRFGNMLPKSVSTRRRYSKMRTHDELCTGVLDHSETPDSTRELSKQDEIRLEESLEKCTVENINSDISQLNKNKVGSELVLRQRDSAAAQFSSENISDFKQHEHKSREDSQVRREKHQKGKREGTKNTSRPRSKKRQGKETSREKLDFLGGSSDAYDFHFEECVHVTPFRQNKVNDTDDTGADDKEYLPETDSTESSNIEEDSDDSLYVPYTSKSKKWKSSVGKKDASPIHARPRSKRCLAQREQKLQNEKETKSSKSSDKSIREPSEPSRGLSDVTNTASSLLTGNALVVPESEGSPAPKRKRSCTLTVSYKEPSIAGKLRRGDPFTDTYFLNSPIFKQKKDVKRHSVKKESLSKYNEKFVGCR</sequence>
<dbReference type="RefSeq" id="XP_067147615.1">
    <property type="nucleotide sequence ID" value="XM_067291514.1"/>
</dbReference>
<keyword evidence="7" id="KW-0131">Cell cycle</keyword>
<reference evidence="12" key="1">
    <citation type="submission" date="2025-05" db="UniProtKB">
        <authorList>
            <consortium name="RefSeq"/>
        </authorList>
    </citation>
    <scope>NUCLEOTIDE SEQUENCE [LARGE SCALE GENOMIC DNA]</scope>
</reference>
<evidence type="ECO:0000256" key="4">
    <source>
        <dbReference type="ARBA" id="ARBA00022618"/>
    </source>
</evidence>
<feature type="compositionally biased region" description="Basic and acidic residues" evidence="10">
    <location>
        <begin position="337"/>
        <end position="353"/>
    </location>
</feature>
<keyword evidence="6 9" id="KW-0175">Coiled coil</keyword>
<protein>
    <submittedName>
        <fullName evidence="13">Shugoshin 1 isoform X1</fullName>
    </submittedName>
</protein>
<evidence type="ECO:0000256" key="3">
    <source>
        <dbReference type="ARBA" id="ARBA00022454"/>
    </source>
</evidence>
<comment type="subcellular location">
    <subcellularLocation>
        <location evidence="1">Chromosome</location>
        <location evidence="1">Centromere</location>
    </subcellularLocation>
</comment>
<evidence type="ECO:0000313" key="12">
    <source>
        <dbReference type="Proteomes" id="UP001652627"/>
    </source>
</evidence>
<evidence type="ECO:0000256" key="5">
    <source>
        <dbReference type="ARBA" id="ARBA00022829"/>
    </source>
</evidence>
<dbReference type="PANTHER" id="PTHR21577">
    <property type="entry name" value="SHUGOSHIN"/>
    <property type="match status" value="1"/>
</dbReference>
<evidence type="ECO:0000256" key="6">
    <source>
        <dbReference type="ARBA" id="ARBA00023054"/>
    </source>
</evidence>
<feature type="region of interest" description="Disordered" evidence="10">
    <location>
        <begin position="412"/>
        <end position="546"/>
    </location>
</feature>
<keyword evidence="4" id="KW-0132">Cell division</keyword>
<evidence type="ECO:0000256" key="10">
    <source>
        <dbReference type="SAM" id="MobiDB-lite"/>
    </source>
</evidence>
<dbReference type="Proteomes" id="UP001652627">
    <property type="component" value="Chromosome 2"/>
</dbReference>
<reference evidence="13" key="2">
    <citation type="submission" date="2025-08" db="UniProtKB">
        <authorList>
            <consortium name="RefSeq"/>
        </authorList>
    </citation>
    <scope>IDENTIFICATION</scope>
    <source>
        <tissue evidence="13">Blood</tissue>
    </source>
</reference>
<feature type="region of interest" description="Disordered" evidence="10">
    <location>
        <begin position="268"/>
        <end position="288"/>
    </location>
</feature>
<dbReference type="GeneID" id="106483575"/>
<keyword evidence="3" id="KW-0158">Chromosome</keyword>
<keyword evidence="5" id="KW-0159">Chromosome partition</keyword>
<evidence type="ECO:0000256" key="1">
    <source>
        <dbReference type="ARBA" id="ARBA00004584"/>
    </source>
</evidence>